<evidence type="ECO:0000313" key="3">
    <source>
        <dbReference type="EMBL" id="EFV43791.1"/>
    </source>
</evidence>
<reference evidence="3 4" key="2">
    <citation type="submission" date="2013-04" db="EMBL/GenBank/DDBJ databases">
        <title>The Genome Sequence of Bilophila wadsworthia 3_1_6.</title>
        <authorList>
            <consortium name="The Broad Institute Genomics Platform"/>
            <person name="Earl A."/>
            <person name="Ward D."/>
            <person name="Feldgarden M."/>
            <person name="Gevers D."/>
            <person name="Sibley C."/>
            <person name="Strauss J."/>
            <person name="Allen-Vercoe E."/>
            <person name="Walker B."/>
            <person name="Young S."/>
            <person name="Zeng Q."/>
            <person name="Gargeya S."/>
            <person name="Fitzgerald M."/>
            <person name="Haas B."/>
            <person name="Abouelleil A."/>
            <person name="Allen A.W."/>
            <person name="Alvarado L."/>
            <person name="Arachchi H.M."/>
            <person name="Berlin A.M."/>
            <person name="Chapman S.B."/>
            <person name="Gainer-Dewar J."/>
            <person name="Goldberg J."/>
            <person name="Griggs A."/>
            <person name="Gujja S."/>
            <person name="Hansen M."/>
            <person name="Howarth C."/>
            <person name="Imamovic A."/>
            <person name="Ireland A."/>
            <person name="Larimer J."/>
            <person name="McCowan C."/>
            <person name="Murphy C."/>
            <person name="Pearson M."/>
            <person name="Poon T.W."/>
            <person name="Priest M."/>
            <person name="Roberts A."/>
            <person name="Saif S."/>
            <person name="Shea T."/>
            <person name="Sisk P."/>
            <person name="Sykes S."/>
            <person name="Wortman J."/>
            <person name="Nusbaum C."/>
            <person name="Birren B."/>
        </authorList>
    </citation>
    <scope>NUCLEOTIDE SEQUENCE [LARGE SCALE GENOMIC DNA]</scope>
    <source>
        <strain evidence="3 4">3_1_6</strain>
    </source>
</reference>
<evidence type="ECO:0000313" key="4">
    <source>
        <dbReference type="Proteomes" id="UP000006034"/>
    </source>
</evidence>
<dbReference type="Proteomes" id="UP000006034">
    <property type="component" value="Unassembled WGS sequence"/>
</dbReference>
<dbReference type="HOGENOM" id="CLU_009583_27_5_7"/>
<dbReference type="EMBL" id="ADCP02000001">
    <property type="protein sequence ID" value="EFV43791.1"/>
    <property type="molecule type" value="Genomic_DNA"/>
</dbReference>
<dbReference type="AlphaFoldDB" id="E5Y881"/>
<keyword evidence="1" id="KW-0808">Transferase</keyword>
<dbReference type="GO" id="GO:0009103">
    <property type="term" value="P:lipopolysaccharide biosynthetic process"/>
    <property type="evidence" value="ECO:0007669"/>
    <property type="project" value="TreeGrafter"/>
</dbReference>
<comment type="caution">
    <text evidence="3">The sequence shown here is derived from an EMBL/GenBank/DDBJ whole genome shotgun (WGS) entry which is preliminary data.</text>
</comment>
<dbReference type="RefSeq" id="WP_005028243.1">
    <property type="nucleotide sequence ID" value="NZ_KE150238.1"/>
</dbReference>
<reference evidence="3 4" key="1">
    <citation type="submission" date="2010-10" db="EMBL/GenBank/DDBJ databases">
        <authorList>
            <consortium name="The Broad Institute Genome Sequencing Platform"/>
            <person name="Ward D."/>
            <person name="Earl A."/>
            <person name="Feldgarden M."/>
            <person name="Young S.K."/>
            <person name="Gargeya S."/>
            <person name="Zeng Q."/>
            <person name="Alvarado L."/>
            <person name="Berlin A."/>
            <person name="Bochicchio J."/>
            <person name="Chapman S.B."/>
            <person name="Chen Z."/>
            <person name="Freedman E."/>
            <person name="Gellesch M."/>
            <person name="Goldberg J."/>
            <person name="Griggs A."/>
            <person name="Gujja S."/>
            <person name="Heilman E."/>
            <person name="Heiman D."/>
            <person name="Howarth C."/>
            <person name="Mehta T."/>
            <person name="Neiman D."/>
            <person name="Pearson M."/>
            <person name="Roberts A."/>
            <person name="Saif S."/>
            <person name="Shea T."/>
            <person name="Shenoy N."/>
            <person name="Sisk P."/>
            <person name="Stolte C."/>
            <person name="Sykes S."/>
            <person name="White J."/>
            <person name="Yandava C."/>
            <person name="Allen-Vercoe E."/>
            <person name="Sibley C."/>
            <person name="Ambrose C.E."/>
            <person name="Strauss J."/>
            <person name="Daigneault M."/>
            <person name="Haas B."/>
            <person name="Nusbaum C."/>
            <person name="Birren B."/>
        </authorList>
    </citation>
    <scope>NUCLEOTIDE SEQUENCE [LARGE SCALE GENOMIC DNA]</scope>
    <source>
        <strain evidence="3 4">3_1_6</strain>
    </source>
</reference>
<organism evidence="3 4">
    <name type="scientific">Bilophila wadsworthia (strain 3_1_6)</name>
    <dbReference type="NCBI Taxonomy" id="563192"/>
    <lineage>
        <taxon>Bacteria</taxon>
        <taxon>Pseudomonadati</taxon>
        <taxon>Thermodesulfobacteriota</taxon>
        <taxon>Desulfovibrionia</taxon>
        <taxon>Desulfovibrionales</taxon>
        <taxon>Desulfovibrionaceae</taxon>
        <taxon>Bilophila</taxon>
    </lineage>
</organism>
<dbReference type="GeneID" id="78085532"/>
<accession>E5Y881</accession>
<evidence type="ECO:0000256" key="1">
    <source>
        <dbReference type="ARBA" id="ARBA00022679"/>
    </source>
</evidence>
<dbReference type="PANTHER" id="PTHR46401">
    <property type="entry name" value="GLYCOSYLTRANSFERASE WBBK-RELATED"/>
    <property type="match status" value="1"/>
</dbReference>
<dbReference type="GO" id="GO:0016757">
    <property type="term" value="F:glycosyltransferase activity"/>
    <property type="evidence" value="ECO:0007669"/>
    <property type="project" value="InterPro"/>
</dbReference>
<dbReference type="OrthoDB" id="9801609at2"/>
<feature type="domain" description="Glycosyl transferase family 1" evidence="2">
    <location>
        <begin position="181"/>
        <end position="331"/>
    </location>
</feature>
<evidence type="ECO:0000259" key="2">
    <source>
        <dbReference type="Pfam" id="PF00534"/>
    </source>
</evidence>
<protein>
    <recommendedName>
        <fullName evidence="2">Glycosyl transferase family 1 domain-containing protein</fullName>
    </recommendedName>
</protein>
<dbReference type="eggNOG" id="COG0438">
    <property type="taxonomic scope" value="Bacteria"/>
</dbReference>
<dbReference type="Gene3D" id="3.40.50.2000">
    <property type="entry name" value="Glycogen Phosphorylase B"/>
    <property type="match status" value="1"/>
</dbReference>
<dbReference type="PANTHER" id="PTHR46401:SF2">
    <property type="entry name" value="GLYCOSYLTRANSFERASE WBBK-RELATED"/>
    <property type="match status" value="1"/>
</dbReference>
<dbReference type="Pfam" id="PF00534">
    <property type="entry name" value="Glycos_transf_1"/>
    <property type="match status" value="1"/>
</dbReference>
<proteinExistence type="predicted"/>
<gene>
    <name evidence="3" type="ORF">HMPREF0179_02397</name>
</gene>
<dbReference type="SUPFAM" id="SSF53756">
    <property type="entry name" value="UDP-Glycosyltransferase/glycogen phosphorylase"/>
    <property type="match status" value="1"/>
</dbReference>
<dbReference type="STRING" id="563192.HMPREF0179_02397"/>
<sequence>MQPGRVLRLLVSDLYLNDAIGNFVLSLADEVPARKIPITVYAERYMEGINLDGQYDDFFREVRPDDIVLYQLSNGDPGFERLMRLPCWRKIVFYHNMTPGHFFRPFSSEIADLLDEGRTSLKLLGLLGSNDAVFANSAYSLSEVLPYLDASVFRAHMPPFTERILKRIQLDEEQEVCAGAGHPYLLTVGRLVPHKNLEGGLALYDRLRQYIPELEYVIMGAGFWPYEKKIKIKAAEYSKKGAHIRFAGQTDNAEASRLFSGAYALLCPSLHEGFCVPIVEAMSRGIPILAFDQPAMWETLGGQGILVSEQASQEQVSLWTEKLSNDRSRHSLVCGQRSRLENLLQCVRTSALWSLMSGEPL</sequence>
<keyword evidence="4" id="KW-1185">Reference proteome</keyword>
<name>E5Y881_BILW3</name>
<dbReference type="InterPro" id="IPR001296">
    <property type="entry name" value="Glyco_trans_1"/>
</dbReference>